<evidence type="ECO:0000256" key="8">
    <source>
        <dbReference type="ARBA" id="ARBA00023136"/>
    </source>
</evidence>
<reference evidence="10 11" key="1">
    <citation type="submission" date="2021-10" db="EMBL/GenBank/DDBJ databases">
        <title>Collection of gut derived symbiotic bacterial strains cultured from healthy donors.</title>
        <authorList>
            <person name="Lin H."/>
            <person name="Littmann E."/>
            <person name="Kohout C."/>
            <person name="Pamer E.G."/>
        </authorList>
    </citation>
    <scope>NUCLEOTIDE SEQUENCE [LARGE SCALE GENOMIC DNA]</scope>
    <source>
        <strain evidence="10 11">DFI.1.165</strain>
    </source>
</reference>
<gene>
    <name evidence="10" type="ORF">LIZ65_16480</name>
</gene>
<accession>A0ABS8DKI2</accession>
<keyword evidence="8" id="KW-0472">Membrane</keyword>
<feature type="domain" description="ABC transporter" evidence="9">
    <location>
        <begin position="8"/>
        <end position="243"/>
    </location>
</feature>
<dbReference type="Pfam" id="PF00005">
    <property type="entry name" value="ABC_tran"/>
    <property type="match status" value="2"/>
</dbReference>
<dbReference type="SMART" id="SM00382">
    <property type="entry name" value="AAA"/>
    <property type="match status" value="2"/>
</dbReference>
<keyword evidence="5" id="KW-0547">Nucleotide-binding</keyword>
<evidence type="ECO:0000256" key="6">
    <source>
        <dbReference type="ARBA" id="ARBA00022840"/>
    </source>
</evidence>
<dbReference type="InterPro" id="IPR003439">
    <property type="entry name" value="ABC_transporter-like_ATP-bd"/>
</dbReference>
<dbReference type="Proteomes" id="UP001299546">
    <property type="component" value="Unassembled WGS sequence"/>
</dbReference>
<sequence length="503" mass="56205">MAEKEVMLHIESLRKEYPGVIAVNDVSFDIYKGEVHIVIGENGAGKSTLVKMLAGLNTIDSGTLKLEGREYKPENVLDAQAKGVNIIHQELSMMENRTVAQNIFIGREPVKGFWIDKKAMNEKCRELLDSLEIEIDPSTMVRDLSIAQQQMVEVAKALSFQSKVLIMDEPTSSLTSKEIDNLFRLTRKLRDEGTSIIYISHRMQELMEIGDRVTVMRDGAYIGTREIKEINMQELIMMMVGRKIENAYPRNYNEPGKEMVRTDKLTGLRFRNVDIHINAGEIVGVAGLVGAGRTELAKAIFGYDPIESGAVFLDGKKANERHYSTTRAVDAGISLLPEDRKKEGLFLDMSISENIVQAVARKLFKNGIADKKVENQLSEKYIKDLAVATTSGEKLVKELSGGNQQKVVLGKWLATESKFLIFDEPTRGIDVGAKYEIYSIMDRLAKEGAAIMMISSDLPELLGISDRVYVMKDGELAGEITREEAEFTQEAILEVALRGKERS</sequence>
<dbReference type="RefSeq" id="WP_066733385.1">
    <property type="nucleotide sequence ID" value="NZ_JAJCIQ010000016.1"/>
</dbReference>
<dbReference type="Gene3D" id="3.40.50.300">
    <property type="entry name" value="P-loop containing nucleotide triphosphate hydrolases"/>
    <property type="match status" value="2"/>
</dbReference>
<keyword evidence="11" id="KW-1185">Reference proteome</keyword>
<keyword evidence="2" id="KW-1003">Cell membrane</keyword>
<dbReference type="PANTHER" id="PTHR43790">
    <property type="entry name" value="CARBOHYDRATE TRANSPORT ATP-BINDING PROTEIN MG119-RELATED"/>
    <property type="match status" value="1"/>
</dbReference>
<keyword evidence="4" id="KW-0677">Repeat</keyword>
<keyword evidence="6 10" id="KW-0067">ATP-binding</keyword>
<evidence type="ECO:0000313" key="11">
    <source>
        <dbReference type="Proteomes" id="UP001299546"/>
    </source>
</evidence>
<proteinExistence type="predicted"/>
<dbReference type="InterPro" id="IPR017871">
    <property type="entry name" value="ABC_transporter-like_CS"/>
</dbReference>
<keyword evidence="1" id="KW-0813">Transport</keyword>
<protein>
    <submittedName>
        <fullName evidence="10">Sugar ABC transporter ATP-binding protein</fullName>
    </submittedName>
</protein>
<keyword evidence="3" id="KW-0762">Sugar transport</keyword>
<evidence type="ECO:0000256" key="5">
    <source>
        <dbReference type="ARBA" id="ARBA00022741"/>
    </source>
</evidence>
<evidence type="ECO:0000256" key="3">
    <source>
        <dbReference type="ARBA" id="ARBA00022597"/>
    </source>
</evidence>
<dbReference type="EMBL" id="JAJCIS010000016">
    <property type="protein sequence ID" value="MCB7388886.1"/>
    <property type="molecule type" value="Genomic_DNA"/>
</dbReference>
<keyword evidence="7" id="KW-1278">Translocase</keyword>
<evidence type="ECO:0000256" key="2">
    <source>
        <dbReference type="ARBA" id="ARBA00022475"/>
    </source>
</evidence>
<comment type="caution">
    <text evidence="10">The sequence shown here is derived from an EMBL/GenBank/DDBJ whole genome shotgun (WGS) entry which is preliminary data.</text>
</comment>
<organism evidence="10 11">
    <name type="scientific">Bariatricus massiliensis</name>
    <dbReference type="NCBI Taxonomy" id="1745713"/>
    <lineage>
        <taxon>Bacteria</taxon>
        <taxon>Bacillati</taxon>
        <taxon>Bacillota</taxon>
        <taxon>Clostridia</taxon>
        <taxon>Lachnospirales</taxon>
        <taxon>Lachnospiraceae</taxon>
        <taxon>Bariatricus</taxon>
    </lineage>
</organism>
<dbReference type="InterPro" id="IPR003593">
    <property type="entry name" value="AAA+_ATPase"/>
</dbReference>
<evidence type="ECO:0000256" key="7">
    <source>
        <dbReference type="ARBA" id="ARBA00022967"/>
    </source>
</evidence>
<name>A0ABS8DKI2_9FIRM</name>
<dbReference type="GO" id="GO:0005524">
    <property type="term" value="F:ATP binding"/>
    <property type="evidence" value="ECO:0007669"/>
    <property type="project" value="UniProtKB-KW"/>
</dbReference>
<dbReference type="PANTHER" id="PTHR43790:SF3">
    <property type="entry name" value="D-ALLOSE IMPORT ATP-BINDING PROTEIN ALSA-RELATED"/>
    <property type="match status" value="1"/>
</dbReference>
<dbReference type="InterPro" id="IPR050107">
    <property type="entry name" value="ABC_carbohydrate_import_ATPase"/>
</dbReference>
<dbReference type="CDD" id="cd03215">
    <property type="entry name" value="ABC_Carb_Monos_II"/>
    <property type="match status" value="1"/>
</dbReference>
<dbReference type="CDD" id="cd03216">
    <property type="entry name" value="ABC_Carb_Monos_I"/>
    <property type="match status" value="1"/>
</dbReference>
<dbReference type="PROSITE" id="PS00211">
    <property type="entry name" value="ABC_TRANSPORTER_1"/>
    <property type="match status" value="1"/>
</dbReference>
<dbReference type="PROSITE" id="PS50893">
    <property type="entry name" value="ABC_TRANSPORTER_2"/>
    <property type="match status" value="2"/>
</dbReference>
<dbReference type="InterPro" id="IPR027417">
    <property type="entry name" value="P-loop_NTPase"/>
</dbReference>
<evidence type="ECO:0000256" key="4">
    <source>
        <dbReference type="ARBA" id="ARBA00022737"/>
    </source>
</evidence>
<evidence type="ECO:0000256" key="1">
    <source>
        <dbReference type="ARBA" id="ARBA00022448"/>
    </source>
</evidence>
<evidence type="ECO:0000313" key="10">
    <source>
        <dbReference type="EMBL" id="MCB7388886.1"/>
    </source>
</evidence>
<evidence type="ECO:0000259" key="9">
    <source>
        <dbReference type="PROSITE" id="PS50893"/>
    </source>
</evidence>
<feature type="domain" description="ABC transporter" evidence="9">
    <location>
        <begin position="254"/>
        <end position="498"/>
    </location>
</feature>
<dbReference type="SUPFAM" id="SSF52540">
    <property type="entry name" value="P-loop containing nucleoside triphosphate hydrolases"/>
    <property type="match status" value="2"/>
</dbReference>